<dbReference type="SUPFAM" id="SSF50952">
    <property type="entry name" value="Soluble quinoprotein glucose dehydrogenase"/>
    <property type="match status" value="1"/>
</dbReference>
<protein>
    <recommendedName>
        <fullName evidence="1">Glucose/Sorbosone dehydrogenase domain-containing protein</fullName>
    </recommendedName>
</protein>
<dbReference type="InterPro" id="IPR012938">
    <property type="entry name" value="Glc/Sorbosone_DH"/>
</dbReference>
<reference evidence="2 3" key="1">
    <citation type="journal article" date="2016" name="Nat. Commun.">
        <title>Thousands of microbial genomes shed light on interconnected biogeochemical processes in an aquifer system.</title>
        <authorList>
            <person name="Anantharaman K."/>
            <person name="Brown C.T."/>
            <person name="Hug L.A."/>
            <person name="Sharon I."/>
            <person name="Castelle C.J."/>
            <person name="Probst A.J."/>
            <person name="Thomas B.C."/>
            <person name="Singh A."/>
            <person name="Wilkins M.J."/>
            <person name="Karaoz U."/>
            <person name="Brodie E.L."/>
            <person name="Williams K.H."/>
            <person name="Hubbard S.S."/>
            <person name="Banfield J.F."/>
        </authorList>
    </citation>
    <scope>NUCLEOTIDE SEQUENCE [LARGE SCALE GENOMIC DNA]</scope>
</reference>
<comment type="caution">
    <text evidence="2">The sequence shown here is derived from an EMBL/GenBank/DDBJ whole genome shotgun (WGS) entry which is preliminary data.</text>
</comment>
<dbReference type="PANTHER" id="PTHR19328">
    <property type="entry name" value="HEDGEHOG-INTERACTING PROTEIN"/>
    <property type="match status" value="1"/>
</dbReference>
<organism evidence="2 3">
    <name type="scientific">Candidatus Roizmanbacteria bacterium RIFCSPLOWO2_01_FULL_40_42</name>
    <dbReference type="NCBI Taxonomy" id="1802066"/>
    <lineage>
        <taxon>Bacteria</taxon>
        <taxon>Candidatus Roizmaniibacteriota</taxon>
    </lineage>
</organism>
<dbReference type="Gene3D" id="2.120.10.30">
    <property type="entry name" value="TolB, C-terminal domain"/>
    <property type="match status" value="1"/>
</dbReference>
<dbReference type="EMBL" id="MGAQ01000024">
    <property type="protein sequence ID" value="OGK49893.1"/>
    <property type="molecule type" value="Genomic_DNA"/>
</dbReference>
<accession>A0A1F7J2Q2</accession>
<dbReference type="Pfam" id="PF07995">
    <property type="entry name" value="GSDH"/>
    <property type="match status" value="1"/>
</dbReference>
<evidence type="ECO:0000313" key="2">
    <source>
        <dbReference type="EMBL" id="OGK49893.1"/>
    </source>
</evidence>
<gene>
    <name evidence="2" type="ORF">A3B50_03865</name>
</gene>
<sequence length="374" mass="41182">MKKVFFLLVVLILAAVFIVFFKQFAQPTKKLTEFVGKALPKNNSVEETKDREVVAQDLDIPWEVAFLPDGEMLITERPGKLLKIGEDRNVIEIQGVQHVGEGGLMGLALHPDFGKNQLLYLYFTTGGQGRLTNQLERYKLVGNSLSEKKVILSGILGSSNHDGGRIAFGPDRNLYIGTGDAENPDLAQNTKSLNGKILRIKDDGSIPSDNPFGNAVYSYGHRNVQGLTWDKDGNLWATEHGRSGIQSGFDELNLIEKGKNYGWPVIQGNEQRDGMVTPIVNSGASETWAPAGAGFLNGSVFFVGLRGATLYETKLNGKTVSELKKHLKDEYGRLRAVRVGPEGLLYITTSNRDGRGIPKENDDKLIRINPKTLQ</sequence>
<evidence type="ECO:0000259" key="1">
    <source>
        <dbReference type="Pfam" id="PF07995"/>
    </source>
</evidence>
<evidence type="ECO:0000313" key="3">
    <source>
        <dbReference type="Proteomes" id="UP000178558"/>
    </source>
</evidence>
<feature type="domain" description="Glucose/Sorbosone dehydrogenase" evidence="1">
    <location>
        <begin position="58"/>
        <end position="355"/>
    </location>
</feature>
<dbReference type="InterPro" id="IPR011042">
    <property type="entry name" value="6-blade_b-propeller_TolB-like"/>
</dbReference>
<dbReference type="PANTHER" id="PTHR19328:SF13">
    <property type="entry name" value="HIPL1 PROTEIN"/>
    <property type="match status" value="1"/>
</dbReference>
<dbReference type="AlphaFoldDB" id="A0A1F7J2Q2"/>
<proteinExistence type="predicted"/>
<dbReference type="Proteomes" id="UP000178558">
    <property type="component" value="Unassembled WGS sequence"/>
</dbReference>
<dbReference type="InterPro" id="IPR011041">
    <property type="entry name" value="Quinoprot_gluc/sorb_DH_b-prop"/>
</dbReference>
<name>A0A1F7J2Q2_9BACT</name>